<evidence type="ECO:0000256" key="10">
    <source>
        <dbReference type="ARBA" id="ARBA00022989"/>
    </source>
</evidence>
<feature type="domain" description="Histidine kinase" evidence="14">
    <location>
        <begin position="152"/>
        <end position="345"/>
    </location>
</feature>
<dbReference type="InterPro" id="IPR003594">
    <property type="entry name" value="HATPase_dom"/>
</dbReference>
<dbReference type="PANTHER" id="PTHR24421">
    <property type="entry name" value="NITRATE/NITRITE SENSOR PROTEIN NARX-RELATED"/>
    <property type="match status" value="1"/>
</dbReference>
<dbReference type="Pfam" id="PF07730">
    <property type="entry name" value="HisKA_3"/>
    <property type="match status" value="1"/>
</dbReference>
<dbReference type="Proteomes" id="UP001500740">
    <property type="component" value="Unassembled WGS sequence"/>
</dbReference>
<evidence type="ECO:0000256" key="13">
    <source>
        <dbReference type="SAM" id="Phobius"/>
    </source>
</evidence>
<evidence type="ECO:0000256" key="1">
    <source>
        <dbReference type="ARBA" id="ARBA00000085"/>
    </source>
</evidence>
<dbReference type="RefSeq" id="WP_343784822.1">
    <property type="nucleotide sequence ID" value="NZ_BAAACZ010000029.1"/>
</dbReference>
<keyword evidence="10 13" id="KW-1133">Transmembrane helix</keyword>
<dbReference type="SMART" id="SM00387">
    <property type="entry name" value="HATPase_c"/>
    <property type="match status" value="1"/>
</dbReference>
<comment type="caution">
    <text evidence="15">The sequence shown here is derived from an EMBL/GenBank/DDBJ whole genome shotgun (WGS) entry which is preliminary data.</text>
</comment>
<keyword evidence="6 13" id="KW-0812">Transmembrane</keyword>
<reference evidence="15 16" key="1">
    <citation type="journal article" date="2019" name="Int. J. Syst. Evol. Microbiol.">
        <title>The Global Catalogue of Microorganisms (GCM) 10K type strain sequencing project: providing services to taxonomists for standard genome sequencing and annotation.</title>
        <authorList>
            <consortium name="The Broad Institute Genomics Platform"/>
            <consortium name="The Broad Institute Genome Sequencing Center for Infectious Disease"/>
            <person name="Wu L."/>
            <person name="Ma J."/>
        </authorList>
    </citation>
    <scope>NUCLEOTIDE SEQUENCE [LARGE SCALE GENOMIC DNA]</scope>
    <source>
        <strain evidence="15 16">JCM 14193</strain>
    </source>
</reference>
<dbReference type="InterPro" id="IPR036890">
    <property type="entry name" value="HATPase_C_sf"/>
</dbReference>
<protein>
    <recommendedName>
        <fullName evidence="3">histidine kinase</fullName>
        <ecNumber evidence="3">2.7.13.3</ecNumber>
    </recommendedName>
</protein>
<comment type="catalytic activity">
    <reaction evidence="1">
        <text>ATP + protein L-histidine = ADP + protein N-phospho-L-histidine.</text>
        <dbReference type="EC" id="2.7.13.3"/>
    </reaction>
</comment>
<evidence type="ECO:0000256" key="3">
    <source>
        <dbReference type="ARBA" id="ARBA00012438"/>
    </source>
</evidence>
<evidence type="ECO:0000256" key="9">
    <source>
        <dbReference type="ARBA" id="ARBA00022840"/>
    </source>
</evidence>
<organism evidence="15 16">
    <name type="scientific">Alkalibacillus silvisoli</name>
    <dbReference type="NCBI Taxonomy" id="392823"/>
    <lineage>
        <taxon>Bacteria</taxon>
        <taxon>Bacillati</taxon>
        <taxon>Bacillota</taxon>
        <taxon>Bacilli</taxon>
        <taxon>Bacillales</taxon>
        <taxon>Bacillaceae</taxon>
        <taxon>Alkalibacillus</taxon>
    </lineage>
</organism>
<keyword evidence="4" id="KW-1003">Cell membrane</keyword>
<dbReference type="GO" id="GO:0016301">
    <property type="term" value="F:kinase activity"/>
    <property type="evidence" value="ECO:0007669"/>
    <property type="project" value="UniProtKB-KW"/>
</dbReference>
<keyword evidence="5" id="KW-0808">Transferase</keyword>
<keyword evidence="8 15" id="KW-0418">Kinase</keyword>
<dbReference type="InterPro" id="IPR050482">
    <property type="entry name" value="Sensor_HK_TwoCompSys"/>
</dbReference>
<evidence type="ECO:0000256" key="5">
    <source>
        <dbReference type="ARBA" id="ARBA00022679"/>
    </source>
</evidence>
<evidence type="ECO:0000256" key="7">
    <source>
        <dbReference type="ARBA" id="ARBA00022741"/>
    </source>
</evidence>
<feature type="transmembrane region" description="Helical" evidence="13">
    <location>
        <begin position="20"/>
        <end position="42"/>
    </location>
</feature>
<evidence type="ECO:0000313" key="16">
    <source>
        <dbReference type="Proteomes" id="UP001500740"/>
    </source>
</evidence>
<accession>A0ABN1A9X8</accession>
<evidence type="ECO:0000313" key="15">
    <source>
        <dbReference type="EMBL" id="GAA0471300.1"/>
    </source>
</evidence>
<dbReference type="CDD" id="cd16917">
    <property type="entry name" value="HATPase_UhpB-NarQ-NarX-like"/>
    <property type="match status" value="1"/>
</dbReference>
<evidence type="ECO:0000259" key="14">
    <source>
        <dbReference type="PROSITE" id="PS50109"/>
    </source>
</evidence>
<dbReference type="PANTHER" id="PTHR24421:SF37">
    <property type="entry name" value="SENSOR HISTIDINE KINASE NARS"/>
    <property type="match status" value="1"/>
</dbReference>
<gene>
    <name evidence="15" type="primary">liaS</name>
    <name evidence="15" type="ORF">GCM10008935_29070</name>
</gene>
<keyword evidence="16" id="KW-1185">Reference proteome</keyword>
<evidence type="ECO:0000256" key="12">
    <source>
        <dbReference type="ARBA" id="ARBA00023136"/>
    </source>
</evidence>
<comment type="subcellular location">
    <subcellularLocation>
        <location evidence="2">Cell membrane</location>
        <topology evidence="2">Multi-pass membrane protein</topology>
    </subcellularLocation>
</comment>
<evidence type="ECO:0000256" key="4">
    <source>
        <dbReference type="ARBA" id="ARBA00022475"/>
    </source>
</evidence>
<keyword evidence="7" id="KW-0547">Nucleotide-binding</keyword>
<keyword evidence="12 13" id="KW-0472">Membrane</keyword>
<sequence>MVKRLQGIRYQFMRAHMQVIYFSLLMITLVLFFTYSVIQPGWLTIESIFLALVTMAIIMTPVGLYVMFRKGGELKGRLHSFSLYISTLSEGKYGAKLVMRDSQDEFDTLGDELNDLGSKLRGQVKSLERLAEEKSEYAKQAHVAATVEERQRLARDLHDAVSQQLFALSMMSQATAKIIDEKPDQAKEHIEEISQMAIQAQNEMRALLLHLRPVHLSGESLQEGITRLIEELKQRCHVDFLVEVEPLLELSQSKEEHIFRMVQEALSNTLRHANASNIELRIQEKDRIYIYISDDGDGFDIEQQMNAKASYGLNSMKERCEEVGGTFKIKSKQGEGTYIDIRIPK</sequence>
<dbReference type="EC" id="2.7.13.3" evidence="3"/>
<dbReference type="EMBL" id="BAAACZ010000029">
    <property type="protein sequence ID" value="GAA0471300.1"/>
    <property type="molecule type" value="Genomic_DNA"/>
</dbReference>
<dbReference type="Gene3D" id="3.30.565.10">
    <property type="entry name" value="Histidine kinase-like ATPase, C-terminal domain"/>
    <property type="match status" value="1"/>
</dbReference>
<dbReference type="SUPFAM" id="SSF55874">
    <property type="entry name" value="ATPase domain of HSP90 chaperone/DNA topoisomerase II/histidine kinase"/>
    <property type="match status" value="1"/>
</dbReference>
<evidence type="ECO:0000256" key="11">
    <source>
        <dbReference type="ARBA" id="ARBA00023012"/>
    </source>
</evidence>
<keyword evidence="9" id="KW-0067">ATP-binding</keyword>
<name>A0ABN1A9X8_9BACI</name>
<dbReference type="Pfam" id="PF02518">
    <property type="entry name" value="HATPase_c"/>
    <property type="match status" value="1"/>
</dbReference>
<keyword evidence="11" id="KW-0902">Two-component regulatory system</keyword>
<dbReference type="InterPro" id="IPR011712">
    <property type="entry name" value="Sig_transdc_His_kin_sub3_dim/P"/>
</dbReference>
<proteinExistence type="predicted"/>
<dbReference type="PROSITE" id="PS50109">
    <property type="entry name" value="HIS_KIN"/>
    <property type="match status" value="1"/>
</dbReference>
<evidence type="ECO:0000256" key="6">
    <source>
        <dbReference type="ARBA" id="ARBA00022692"/>
    </source>
</evidence>
<feature type="transmembrane region" description="Helical" evidence="13">
    <location>
        <begin position="48"/>
        <end position="68"/>
    </location>
</feature>
<dbReference type="InterPro" id="IPR005467">
    <property type="entry name" value="His_kinase_dom"/>
</dbReference>
<evidence type="ECO:0000256" key="2">
    <source>
        <dbReference type="ARBA" id="ARBA00004651"/>
    </source>
</evidence>
<dbReference type="Gene3D" id="1.20.5.1930">
    <property type="match status" value="1"/>
</dbReference>
<evidence type="ECO:0000256" key="8">
    <source>
        <dbReference type="ARBA" id="ARBA00022777"/>
    </source>
</evidence>